<feature type="domain" description="Metalloprotease TldD/E C-terminal" evidence="3">
    <location>
        <begin position="219"/>
        <end position="434"/>
    </location>
</feature>
<dbReference type="PANTHER" id="PTHR43421">
    <property type="entry name" value="METALLOPROTEASE PMBA"/>
    <property type="match status" value="1"/>
</dbReference>
<name>A0A061AAZ3_9MOLU</name>
<dbReference type="OrthoDB" id="9803213at2"/>
<evidence type="ECO:0000259" key="2">
    <source>
        <dbReference type="Pfam" id="PF01523"/>
    </source>
</evidence>
<dbReference type="GO" id="GO:0008237">
    <property type="term" value="F:metallopeptidase activity"/>
    <property type="evidence" value="ECO:0007669"/>
    <property type="project" value="InterPro"/>
</dbReference>
<protein>
    <submittedName>
        <fullName evidence="5">Protein PmbA</fullName>
    </submittedName>
</protein>
<feature type="domain" description="Metalloprotease TldD/E central" evidence="4">
    <location>
        <begin position="108"/>
        <end position="207"/>
    </location>
</feature>
<dbReference type="InterPro" id="IPR047657">
    <property type="entry name" value="PmbA"/>
</dbReference>
<dbReference type="STRING" id="35623.Aocu_04960"/>
<accession>A0A061AAZ3</accession>
<evidence type="ECO:0000313" key="5">
    <source>
        <dbReference type="EMBL" id="CDR30569.1"/>
    </source>
</evidence>
<sequence>MFEKWIELGLKKGFSEVEIYSTRSKSLSIEVYQGKVEALTTSDVNKAKVKAIFDDKLVSGTLENLSDEAINDLFDLLKLNALALTVKEPAIIFEGSKSYPVVKENDFDFDSVAIEDKINYLFELEKNILKCEYVKQMDSTNYSENYGETTIINSKGLNLTRKHNFAYAYGIAIFEKNGDIKTGYEVVLAKKFDDFNAEADAQKTIESGLSKLDGKSIKTGQYETVFSSKRFGDMLNVFSGLFSGEAAYRKVTALKDKKGEKIAVDFFNLWDDPLNELAPFQNSFDDEGVAANPKKIIKDGVFTGFLHSLRTAKLFNEEPTGNAFGGSIGPAALYLEPGTKDFDALIKDIEEGFYVTDLVGLHAGVNHSNGNFSLQAGGVLIKNGKLDHAVKMVVLSGNWFELLLQIKGIGSDLKFDLSGVGSPSVHVGKLTVSGEEK</sequence>
<dbReference type="InterPro" id="IPR045569">
    <property type="entry name" value="Metalloprtase-TldD/E_C"/>
</dbReference>
<evidence type="ECO:0000259" key="4">
    <source>
        <dbReference type="Pfam" id="PF19290"/>
    </source>
</evidence>
<dbReference type="InterPro" id="IPR036059">
    <property type="entry name" value="TldD/PmbA_sf"/>
</dbReference>
<dbReference type="RefSeq" id="WP_045749104.1">
    <property type="nucleotide sequence ID" value="NZ_FUZK01000003.1"/>
</dbReference>
<dbReference type="InParanoid" id="A0A061AAZ3"/>
<dbReference type="Pfam" id="PF19290">
    <property type="entry name" value="PmbA_TldD_2nd"/>
    <property type="match status" value="1"/>
</dbReference>
<keyword evidence="6" id="KW-1185">Reference proteome</keyword>
<dbReference type="PANTHER" id="PTHR43421:SF1">
    <property type="entry name" value="METALLOPROTEASE PMBA"/>
    <property type="match status" value="1"/>
</dbReference>
<dbReference type="PATRIC" id="fig|35623.3.peg.497"/>
<gene>
    <name evidence="5" type="primary">pmbA</name>
    <name evidence="5" type="ORF">Aocu_04960</name>
</gene>
<dbReference type="Pfam" id="PF19289">
    <property type="entry name" value="PmbA_TldD_3rd"/>
    <property type="match status" value="1"/>
</dbReference>
<evidence type="ECO:0000259" key="3">
    <source>
        <dbReference type="Pfam" id="PF19289"/>
    </source>
</evidence>
<dbReference type="InterPro" id="IPR045570">
    <property type="entry name" value="Metalloprtase-TldD/E_cen_dom"/>
</dbReference>
<dbReference type="Gene3D" id="3.30.2290.10">
    <property type="entry name" value="PmbA/TldD superfamily"/>
    <property type="match status" value="1"/>
</dbReference>
<dbReference type="HOGENOM" id="CLU_026425_4_0_14"/>
<dbReference type="InterPro" id="IPR002510">
    <property type="entry name" value="Metalloprtase-TldD/E_N"/>
</dbReference>
<dbReference type="GO" id="GO:0005829">
    <property type="term" value="C:cytosol"/>
    <property type="evidence" value="ECO:0007669"/>
    <property type="project" value="TreeGrafter"/>
</dbReference>
<dbReference type="EMBL" id="LK028559">
    <property type="protein sequence ID" value="CDR30569.1"/>
    <property type="molecule type" value="Genomic_DNA"/>
</dbReference>
<dbReference type="KEGG" id="aoc:Aocu_04960"/>
<dbReference type="Proteomes" id="UP000032434">
    <property type="component" value="Chromosome 1"/>
</dbReference>
<dbReference type="GO" id="GO:0006508">
    <property type="term" value="P:proteolysis"/>
    <property type="evidence" value="ECO:0007669"/>
    <property type="project" value="InterPro"/>
</dbReference>
<dbReference type="InterPro" id="IPR035068">
    <property type="entry name" value="TldD/PmbA_N"/>
</dbReference>
<dbReference type="SUPFAM" id="SSF111283">
    <property type="entry name" value="Putative modulator of DNA gyrase, PmbA/TldD"/>
    <property type="match status" value="1"/>
</dbReference>
<dbReference type="Pfam" id="PF01523">
    <property type="entry name" value="PmbA_TldD_1st"/>
    <property type="match status" value="1"/>
</dbReference>
<proteinExistence type="inferred from homology"/>
<reference evidence="6" key="1">
    <citation type="submission" date="2014-05" db="EMBL/GenBank/DDBJ databases">
        <authorList>
            <person name="Kube M."/>
        </authorList>
    </citation>
    <scope>NUCLEOTIDE SEQUENCE [LARGE SCALE GENOMIC DNA]</scope>
</reference>
<feature type="domain" description="Metalloprotease TldD/E N-terminal" evidence="2">
    <location>
        <begin position="17"/>
        <end position="76"/>
    </location>
</feature>
<evidence type="ECO:0000313" key="6">
    <source>
        <dbReference type="Proteomes" id="UP000032434"/>
    </source>
</evidence>
<organism evidence="5 6">
    <name type="scientific">Acholeplasma oculi</name>
    <dbReference type="NCBI Taxonomy" id="35623"/>
    <lineage>
        <taxon>Bacteria</taxon>
        <taxon>Bacillati</taxon>
        <taxon>Mycoplasmatota</taxon>
        <taxon>Mollicutes</taxon>
        <taxon>Acholeplasmatales</taxon>
        <taxon>Acholeplasmataceae</taxon>
        <taxon>Acholeplasma</taxon>
    </lineage>
</organism>
<dbReference type="AlphaFoldDB" id="A0A061AAZ3"/>
<comment type="similarity">
    <text evidence="1">Belongs to the peptidase U62 family.</text>
</comment>
<evidence type="ECO:0000256" key="1">
    <source>
        <dbReference type="ARBA" id="ARBA00005836"/>
    </source>
</evidence>